<organism evidence="2 3">
    <name type="scientific">Isoptericola halotolerans</name>
    <dbReference type="NCBI Taxonomy" id="300560"/>
    <lineage>
        <taxon>Bacteria</taxon>
        <taxon>Bacillati</taxon>
        <taxon>Actinomycetota</taxon>
        <taxon>Actinomycetes</taxon>
        <taxon>Micrococcales</taxon>
        <taxon>Promicromonosporaceae</taxon>
        <taxon>Isoptericola</taxon>
    </lineage>
</organism>
<feature type="transmembrane region" description="Helical" evidence="1">
    <location>
        <begin position="229"/>
        <end position="249"/>
    </location>
</feature>
<keyword evidence="1" id="KW-0472">Membrane</keyword>
<evidence type="ECO:0000256" key="1">
    <source>
        <dbReference type="SAM" id="Phobius"/>
    </source>
</evidence>
<feature type="transmembrane region" description="Helical" evidence="1">
    <location>
        <begin position="269"/>
        <end position="296"/>
    </location>
</feature>
<comment type="caution">
    <text evidence="2">The sequence shown here is derived from an EMBL/GenBank/DDBJ whole genome shotgun (WGS) entry which is preliminary data.</text>
</comment>
<feature type="transmembrane region" description="Helical" evidence="1">
    <location>
        <begin position="47"/>
        <end position="69"/>
    </location>
</feature>
<name>A0ABX5EC99_9MICO</name>
<dbReference type="EMBL" id="PVTX01000008">
    <property type="protein sequence ID" value="PRZ05194.1"/>
    <property type="molecule type" value="Genomic_DNA"/>
</dbReference>
<sequence length="311" mass="30829">MFASAVVVVALVAVVLPAALVGLVLWVVRRAHDADGAPARAARRHELVVSTVATSAAVVCTIVLVAQPVVGPGWAPAPGTLQAVAPFAVALVFCTVRAVGEQTWPRPRGQVRSAPLVRRTVRSLGGVRLRLALATAGGLGLALIACGLTADLTGRAFPTGPAAVPDGGVVTGASGPYPGWPYGVPMLLGLVVTVVATLLTLRTITRRPPLHGVPAPDDDAVRATSAARLLGAVQLCLGVALGSTLAVAGNAVRVGGEGLAINGAPTGGLVALGVALSLAGLAVAVASVVTAILAAWPQTPRRAATSTLAAA</sequence>
<keyword evidence="1" id="KW-1133">Transmembrane helix</keyword>
<feature type="transmembrane region" description="Helical" evidence="1">
    <location>
        <begin position="129"/>
        <end position="150"/>
    </location>
</feature>
<protein>
    <recommendedName>
        <fullName evidence="4">FtsX-like permease family protein</fullName>
    </recommendedName>
</protein>
<feature type="transmembrane region" description="Helical" evidence="1">
    <location>
        <begin position="182"/>
        <end position="201"/>
    </location>
</feature>
<evidence type="ECO:0000313" key="3">
    <source>
        <dbReference type="Proteomes" id="UP000239895"/>
    </source>
</evidence>
<keyword evidence="1" id="KW-0812">Transmembrane</keyword>
<evidence type="ECO:0008006" key="4">
    <source>
        <dbReference type="Google" id="ProtNLM"/>
    </source>
</evidence>
<dbReference type="Proteomes" id="UP000239895">
    <property type="component" value="Unassembled WGS sequence"/>
</dbReference>
<keyword evidence="3" id="KW-1185">Reference proteome</keyword>
<proteinExistence type="predicted"/>
<dbReference type="RefSeq" id="WP_106268614.1">
    <property type="nucleotide sequence ID" value="NZ_PVTX01000008.1"/>
</dbReference>
<feature type="transmembrane region" description="Helical" evidence="1">
    <location>
        <begin position="81"/>
        <end position="100"/>
    </location>
</feature>
<reference evidence="2 3" key="1">
    <citation type="submission" date="2018-03" db="EMBL/GenBank/DDBJ databases">
        <title>Comparative analysis of microorganisms from saline springs in Andes Mountain Range, Colombia.</title>
        <authorList>
            <person name="Rubin E."/>
        </authorList>
    </citation>
    <scope>NUCLEOTIDE SEQUENCE [LARGE SCALE GENOMIC DNA]</scope>
    <source>
        <strain evidence="2 3">CG 23</strain>
    </source>
</reference>
<evidence type="ECO:0000313" key="2">
    <source>
        <dbReference type="EMBL" id="PRZ05194.1"/>
    </source>
</evidence>
<gene>
    <name evidence="2" type="ORF">BCL65_108174</name>
</gene>
<feature type="transmembrane region" description="Helical" evidence="1">
    <location>
        <begin position="6"/>
        <end position="27"/>
    </location>
</feature>
<accession>A0ABX5EC99</accession>